<feature type="compositionally biased region" description="Low complexity" evidence="1">
    <location>
        <begin position="410"/>
        <end position="422"/>
    </location>
</feature>
<keyword evidence="3" id="KW-1185">Reference proteome</keyword>
<proteinExistence type="predicted"/>
<organism evidence="2 3">
    <name type="scientific">Lophiostoma macrostomum CBS 122681</name>
    <dbReference type="NCBI Taxonomy" id="1314788"/>
    <lineage>
        <taxon>Eukaryota</taxon>
        <taxon>Fungi</taxon>
        <taxon>Dikarya</taxon>
        <taxon>Ascomycota</taxon>
        <taxon>Pezizomycotina</taxon>
        <taxon>Dothideomycetes</taxon>
        <taxon>Pleosporomycetidae</taxon>
        <taxon>Pleosporales</taxon>
        <taxon>Lophiostomataceae</taxon>
        <taxon>Lophiostoma</taxon>
    </lineage>
</organism>
<feature type="compositionally biased region" description="Low complexity" evidence="1">
    <location>
        <begin position="436"/>
        <end position="450"/>
    </location>
</feature>
<dbReference type="EMBL" id="MU004309">
    <property type="protein sequence ID" value="KAF2659131.1"/>
    <property type="molecule type" value="Genomic_DNA"/>
</dbReference>
<dbReference type="Proteomes" id="UP000799324">
    <property type="component" value="Unassembled WGS sequence"/>
</dbReference>
<protein>
    <submittedName>
        <fullName evidence="2">Uncharacterized protein</fullName>
    </submittedName>
</protein>
<dbReference type="AlphaFoldDB" id="A0A6A6TIG1"/>
<evidence type="ECO:0000256" key="1">
    <source>
        <dbReference type="SAM" id="MobiDB-lite"/>
    </source>
</evidence>
<name>A0A6A6TIG1_9PLEO</name>
<feature type="region of interest" description="Disordered" evidence="1">
    <location>
        <begin position="373"/>
        <end position="494"/>
    </location>
</feature>
<feature type="compositionally biased region" description="Polar residues" evidence="1">
    <location>
        <begin position="480"/>
        <end position="494"/>
    </location>
</feature>
<evidence type="ECO:0000313" key="2">
    <source>
        <dbReference type="EMBL" id="KAF2659131.1"/>
    </source>
</evidence>
<sequence length="522" mass="56951">MAAHNYSSKLGRITSMASGQHPDDHSPPHEDFGSPYFTRGGANMNWENAGIAPPGMGYPISQVYHDPSLEGTPAAGPAGQAGPSSAFEFDPAQFDHEFSPSMGHFQGYTDDPRAGYENVHQPAAFNAAYPASNDSGEQGQMSLSPLEDKARILDEMDRVAGDLAGRWSQALSYKHRITVRPFMDHATDPTYRDVMKDREHWVEEIGNAIVNVDGVCDHPESRERKRFVNGAYDATQIPFTARTIFIAFVDQVIHGYRGSRDTSLKPFAAQQDDRNGNCLTRIQNIVTALKASFADWKYIPMPKVTLLTWRQNDKRVCKDVLDDDSRIGDLVYAPLMVAKKKVSHADNNTRRIKQKEAKDQKLQELEARLEQGVGAGLNDDENSETHESTLTAASSPEAVQAKATPKTRPTHAAAPPNTAAHLPAKRPRGRPRKDAASPSTTALATPAPQAGRRNKRMASAHDTPDTLSKRSKKAVLASEATPQTSLPDMNGYTDLNTWANASLAQAKNDASGAAKVGDEADE</sequence>
<feature type="region of interest" description="Disordered" evidence="1">
    <location>
        <begin position="1"/>
        <end position="35"/>
    </location>
</feature>
<accession>A0A6A6TIG1</accession>
<gene>
    <name evidence="2" type="ORF">K491DRAFT_755579</name>
</gene>
<evidence type="ECO:0000313" key="3">
    <source>
        <dbReference type="Proteomes" id="UP000799324"/>
    </source>
</evidence>
<dbReference type="OrthoDB" id="3801063at2759"/>
<reference evidence="2" key="1">
    <citation type="journal article" date="2020" name="Stud. Mycol.">
        <title>101 Dothideomycetes genomes: a test case for predicting lifestyles and emergence of pathogens.</title>
        <authorList>
            <person name="Haridas S."/>
            <person name="Albert R."/>
            <person name="Binder M."/>
            <person name="Bloem J."/>
            <person name="Labutti K."/>
            <person name="Salamov A."/>
            <person name="Andreopoulos B."/>
            <person name="Baker S."/>
            <person name="Barry K."/>
            <person name="Bills G."/>
            <person name="Bluhm B."/>
            <person name="Cannon C."/>
            <person name="Castanera R."/>
            <person name="Culley D."/>
            <person name="Daum C."/>
            <person name="Ezra D."/>
            <person name="Gonzalez J."/>
            <person name="Henrissat B."/>
            <person name="Kuo A."/>
            <person name="Liang C."/>
            <person name="Lipzen A."/>
            <person name="Lutzoni F."/>
            <person name="Magnuson J."/>
            <person name="Mondo S."/>
            <person name="Nolan M."/>
            <person name="Ohm R."/>
            <person name="Pangilinan J."/>
            <person name="Park H.-J."/>
            <person name="Ramirez L."/>
            <person name="Alfaro M."/>
            <person name="Sun H."/>
            <person name="Tritt A."/>
            <person name="Yoshinaga Y."/>
            <person name="Zwiers L.-H."/>
            <person name="Turgeon B."/>
            <person name="Goodwin S."/>
            <person name="Spatafora J."/>
            <person name="Crous P."/>
            <person name="Grigoriev I."/>
        </authorList>
    </citation>
    <scope>NUCLEOTIDE SEQUENCE</scope>
    <source>
        <strain evidence="2">CBS 122681</strain>
    </source>
</reference>
<feature type="compositionally biased region" description="Basic and acidic residues" evidence="1">
    <location>
        <begin position="21"/>
        <end position="32"/>
    </location>
</feature>